<keyword evidence="3" id="KW-0949">S-adenosyl-L-methionine</keyword>
<evidence type="ECO:0000256" key="1">
    <source>
        <dbReference type="ARBA" id="ARBA00006100"/>
    </source>
</evidence>
<keyword evidence="3" id="KW-0479">Metal-binding</keyword>
<protein>
    <recommendedName>
        <fullName evidence="2 3">Heme chaperone HemW</fullName>
    </recommendedName>
</protein>
<comment type="similarity">
    <text evidence="1">Belongs to the anaerobic coproporphyrinogen-III oxidase family. HemW subfamily.</text>
</comment>
<evidence type="ECO:0000313" key="5">
    <source>
        <dbReference type="EMBL" id="MEC5422202.1"/>
    </source>
</evidence>
<dbReference type="PANTHER" id="PTHR13932">
    <property type="entry name" value="COPROPORPHYRINIGEN III OXIDASE"/>
    <property type="match status" value="1"/>
</dbReference>
<keyword evidence="6" id="KW-1185">Reference proteome</keyword>
<keyword evidence="3" id="KW-0408">Iron</keyword>
<dbReference type="SFLD" id="SFLDG01082">
    <property type="entry name" value="B12-binding_domain_containing"/>
    <property type="match status" value="1"/>
</dbReference>
<dbReference type="InterPro" id="IPR007197">
    <property type="entry name" value="rSAM"/>
</dbReference>
<dbReference type="InterPro" id="IPR004559">
    <property type="entry name" value="HemW-like"/>
</dbReference>
<comment type="subcellular location">
    <subcellularLocation>
        <location evidence="3">Cytoplasm</location>
    </subcellularLocation>
</comment>
<sequence length="388" mass="45042">MSKIKSAYIHIPFCQQICHYCDFVKFFYNEKLATEYIEALTNEINVNVAGYKNSVRTIFIGGGTPTALNFKQLRALLEIIDKKFDVANCEEYTIEANPGDFDIEKTKLLKEYGVNRISLGVQVFDDNMLEELGRSHKVSDVYNTVDQLQQHGFSNISLDLIYALPNQTVDQFQTSLEEAISFKLPHYSTYALQIEPKTVFHQRHKKGMLHRPPQDEEVAMYDILRETMKQNNLHQYEISNFARLGYESKHNLTYWSNEYYYGLGAGAYGYLPGKRTGNIRPLPAYVKQAKKDGKPVLHVDKIGLKEKVEEEMFLGLRKAKGVSKLDFQKKYGFNFEELYKKEVESLVEKEWLIEDRNSIRLTDQGMLLANEVFEKFLLDDEIKIAYYS</sequence>
<organism evidence="5 6">
    <name type="scientific">Virgibacillus tibetensis</name>
    <dbReference type="NCBI Taxonomy" id="3042313"/>
    <lineage>
        <taxon>Bacteria</taxon>
        <taxon>Bacillati</taxon>
        <taxon>Bacillota</taxon>
        <taxon>Bacilli</taxon>
        <taxon>Bacillales</taxon>
        <taxon>Bacillaceae</taxon>
        <taxon>Virgibacillus</taxon>
    </lineage>
</organism>
<dbReference type="InterPro" id="IPR058240">
    <property type="entry name" value="rSAM_sf"/>
</dbReference>
<evidence type="ECO:0000256" key="3">
    <source>
        <dbReference type="RuleBase" id="RU364116"/>
    </source>
</evidence>
<dbReference type="PANTHER" id="PTHR13932:SF5">
    <property type="entry name" value="RADICAL S-ADENOSYL METHIONINE DOMAIN-CONTAINING PROTEIN 1, MITOCHONDRIAL"/>
    <property type="match status" value="1"/>
</dbReference>
<dbReference type="SFLD" id="SFLDS00029">
    <property type="entry name" value="Radical_SAM"/>
    <property type="match status" value="1"/>
</dbReference>
<dbReference type="SFLD" id="SFLDG01065">
    <property type="entry name" value="anaerobic_coproporphyrinogen-I"/>
    <property type="match status" value="1"/>
</dbReference>
<dbReference type="RefSeq" id="WP_327605773.1">
    <property type="nucleotide sequence ID" value="NZ_JARZFX010000001.1"/>
</dbReference>
<keyword evidence="3" id="KW-0004">4Fe-4S</keyword>
<keyword evidence="3" id="KW-0349">Heme</keyword>
<dbReference type="Proteomes" id="UP001335737">
    <property type="component" value="Unassembled WGS sequence"/>
</dbReference>
<evidence type="ECO:0000259" key="4">
    <source>
        <dbReference type="PROSITE" id="PS51918"/>
    </source>
</evidence>
<dbReference type="Pfam" id="PF06969">
    <property type="entry name" value="HemN_C"/>
    <property type="match status" value="1"/>
</dbReference>
<comment type="function">
    <text evidence="3">Probably acts as a heme chaperone, transferring heme to an unknown acceptor. Binds one molecule of heme per monomer, possibly covalently. Binds 1 [4Fe-4S] cluster. The cluster is coordinated with 3 cysteines and an exchangeable S-adenosyl-L-methionine.</text>
</comment>
<dbReference type="SFLD" id="SFLDF00288">
    <property type="entry name" value="HemN-like__clustered_with_nucl"/>
    <property type="match status" value="1"/>
</dbReference>
<feature type="domain" description="Radical SAM core" evidence="4">
    <location>
        <begin position="1"/>
        <end position="234"/>
    </location>
</feature>
<dbReference type="SFLD" id="SFLDF00562">
    <property type="entry name" value="HemN-like__clustered_with_heat"/>
    <property type="match status" value="1"/>
</dbReference>
<dbReference type="Pfam" id="PF04055">
    <property type="entry name" value="Radical_SAM"/>
    <property type="match status" value="1"/>
</dbReference>
<dbReference type="NCBIfam" id="TIGR00539">
    <property type="entry name" value="hemN_rel"/>
    <property type="match status" value="1"/>
</dbReference>
<comment type="caution">
    <text evidence="5">The sequence shown here is derived from an EMBL/GenBank/DDBJ whole genome shotgun (WGS) entry which is preliminary data.</text>
</comment>
<evidence type="ECO:0000313" key="6">
    <source>
        <dbReference type="Proteomes" id="UP001335737"/>
    </source>
</evidence>
<proteinExistence type="inferred from homology"/>
<evidence type="ECO:0000256" key="2">
    <source>
        <dbReference type="ARBA" id="ARBA00017228"/>
    </source>
</evidence>
<dbReference type="InterPro" id="IPR010723">
    <property type="entry name" value="HemN_C"/>
</dbReference>
<dbReference type="CDD" id="cd01335">
    <property type="entry name" value="Radical_SAM"/>
    <property type="match status" value="1"/>
</dbReference>
<accession>A0ABU6KA35</accession>
<reference evidence="5 6" key="1">
    <citation type="journal article" date="2024" name="Int. J. Syst. Evol. Microbiol.">
        <title>Virgibacillus tibetensis sp. nov., isolated from salt lake on the Tibetan Plateau of China.</title>
        <authorList>
            <person name="Phurbu D."/>
            <person name="Liu Z.-X."/>
            <person name="Wang R."/>
            <person name="Zheng Y.-Y."/>
            <person name="Liu H.-C."/>
            <person name="Zhou Y.-G."/>
            <person name="Yu Y.-J."/>
            <person name="Li A.-H."/>
        </authorList>
    </citation>
    <scope>NUCLEOTIDE SEQUENCE [LARGE SCALE GENOMIC DNA]</scope>
    <source>
        <strain evidence="5 6">C22-A2</strain>
    </source>
</reference>
<keyword evidence="3" id="KW-0143">Chaperone</keyword>
<dbReference type="InterPro" id="IPR006638">
    <property type="entry name" value="Elp3/MiaA/NifB-like_rSAM"/>
</dbReference>
<dbReference type="Gene3D" id="3.80.30.20">
    <property type="entry name" value="tm_1862 like domain"/>
    <property type="match status" value="1"/>
</dbReference>
<dbReference type="InterPro" id="IPR034505">
    <property type="entry name" value="Coproporphyrinogen-III_oxidase"/>
</dbReference>
<dbReference type="PROSITE" id="PS51918">
    <property type="entry name" value="RADICAL_SAM"/>
    <property type="match status" value="1"/>
</dbReference>
<keyword evidence="3" id="KW-0411">Iron-sulfur</keyword>
<dbReference type="SUPFAM" id="SSF102114">
    <property type="entry name" value="Radical SAM enzymes"/>
    <property type="match status" value="1"/>
</dbReference>
<dbReference type="SMART" id="SM00729">
    <property type="entry name" value="Elp3"/>
    <property type="match status" value="1"/>
</dbReference>
<dbReference type="EMBL" id="JARZFX010000001">
    <property type="protein sequence ID" value="MEC5422202.1"/>
    <property type="molecule type" value="Genomic_DNA"/>
</dbReference>
<gene>
    <name evidence="5" type="primary">hemW</name>
    <name evidence="5" type="ORF">QGM71_01675</name>
</gene>
<name>A0ABU6KA35_9BACI</name>
<dbReference type="InterPro" id="IPR023404">
    <property type="entry name" value="rSAM_horseshoe"/>
</dbReference>
<keyword evidence="3" id="KW-0963">Cytoplasm</keyword>